<evidence type="ECO:0000256" key="5">
    <source>
        <dbReference type="HAMAP-Rule" id="MF_00602"/>
    </source>
</evidence>
<dbReference type="PANTHER" id="PTHR11547">
    <property type="entry name" value="ARGININE OR CREATINE KINASE"/>
    <property type="match status" value="1"/>
</dbReference>
<comment type="similarity">
    <text evidence="5 6 7">Belongs to the ATP:guanido phosphotransferase family.</text>
</comment>
<feature type="binding site" evidence="5 6">
    <location>
        <position position="81"/>
    </location>
    <ligand>
        <name>ATP</name>
        <dbReference type="ChEBI" id="CHEBI:30616"/>
    </ligand>
</feature>
<accession>A0ABT4CX06</accession>
<evidence type="ECO:0000313" key="9">
    <source>
        <dbReference type="EMBL" id="MCY6483528.1"/>
    </source>
</evidence>
<feature type="binding site" evidence="5 6">
    <location>
        <position position="115"/>
    </location>
    <ligand>
        <name>ATP</name>
        <dbReference type="ChEBI" id="CHEBI:30616"/>
    </ligand>
</feature>
<comment type="caution">
    <text evidence="5">Lacks conserved residue(s) required for the propagation of feature annotation.</text>
</comment>
<dbReference type="InterPro" id="IPR014746">
    <property type="entry name" value="Gln_synth/guanido_kin_cat_dom"/>
</dbReference>
<evidence type="ECO:0000259" key="8">
    <source>
        <dbReference type="PROSITE" id="PS51510"/>
    </source>
</evidence>
<dbReference type="SUPFAM" id="SSF55931">
    <property type="entry name" value="Glutamine synthetase/guanido kinase"/>
    <property type="match status" value="1"/>
</dbReference>
<evidence type="ECO:0000256" key="3">
    <source>
        <dbReference type="ARBA" id="ARBA00022777"/>
    </source>
</evidence>
<keyword evidence="10" id="KW-1185">Reference proteome</keyword>
<dbReference type="HAMAP" id="MF_00602">
    <property type="entry name" value="Prot_Arg_kinase"/>
    <property type="match status" value="1"/>
</dbReference>
<evidence type="ECO:0000313" key="10">
    <source>
        <dbReference type="Proteomes" id="UP001078443"/>
    </source>
</evidence>
<organism evidence="9 10">
    <name type="scientific">Clostridium aestuarii</name>
    <dbReference type="NCBI Taxonomy" id="338193"/>
    <lineage>
        <taxon>Bacteria</taxon>
        <taxon>Bacillati</taxon>
        <taxon>Bacillota</taxon>
        <taxon>Clostridia</taxon>
        <taxon>Eubacteriales</taxon>
        <taxon>Clostridiaceae</taxon>
        <taxon>Clostridium</taxon>
    </lineage>
</organism>
<dbReference type="CDD" id="cd07930">
    <property type="entry name" value="bacterial_phosphagen_kinase"/>
    <property type="match status" value="1"/>
</dbReference>
<dbReference type="EC" id="2.7.14.1" evidence="5"/>
<evidence type="ECO:0000256" key="7">
    <source>
        <dbReference type="RuleBase" id="RU000505"/>
    </source>
</evidence>
<evidence type="ECO:0000256" key="2">
    <source>
        <dbReference type="ARBA" id="ARBA00022741"/>
    </source>
</evidence>
<keyword evidence="2 5" id="KW-0547">Nucleotide-binding</keyword>
<feature type="binding site" evidence="5 6">
    <location>
        <begin position="166"/>
        <end position="170"/>
    </location>
    <ligand>
        <name>ATP</name>
        <dbReference type="ChEBI" id="CHEBI:30616"/>
    </ligand>
</feature>
<proteinExistence type="inferred from homology"/>
<dbReference type="InterPro" id="IPR022414">
    <property type="entry name" value="ATP-guanido_PTrfase_cat"/>
</dbReference>
<dbReference type="Pfam" id="PF00217">
    <property type="entry name" value="ATP-gua_Ptrans"/>
    <property type="match status" value="1"/>
</dbReference>
<keyword evidence="3 5" id="KW-0418">Kinase</keyword>
<dbReference type="InterPro" id="IPR000749">
    <property type="entry name" value="ATP-guanido_PTrfase"/>
</dbReference>
<dbReference type="PROSITE" id="PS51510">
    <property type="entry name" value="PHOSPHAGEN_KINASE_C"/>
    <property type="match status" value="1"/>
</dbReference>
<dbReference type="RefSeq" id="WP_268039771.1">
    <property type="nucleotide sequence ID" value="NZ_JAPQER010000001.1"/>
</dbReference>
<gene>
    <name evidence="5" type="primary">mcsB</name>
    <name evidence="9" type="ORF">OW763_04035</name>
</gene>
<dbReference type="GO" id="GO:1990424">
    <property type="term" value="F:protein arginine kinase activity"/>
    <property type="evidence" value="ECO:0007669"/>
    <property type="project" value="UniProtKB-EC"/>
</dbReference>
<feature type="domain" description="Phosphagen kinase C-terminal" evidence="8">
    <location>
        <begin position="14"/>
        <end position="244"/>
    </location>
</feature>
<comment type="catalytic activity">
    <reaction evidence="5">
        <text>L-arginyl-[protein] + ATP = N(omega)-phospho-L-arginyl-[protein] + ADP + H(+)</text>
        <dbReference type="Rhea" id="RHEA:43384"/>
        <dbReference type="Rhea" id="RHEA-COMP:10532"/>
        <dbReference type="Rhea" id="RHEA-COMP:10533"/>
        <dbReference type="ChEBI" id="CHEBI:15378"/>
        <dbReference type="ChEBI" id="CHEBI:29965"/>
        <dbReference type="ChEBI" id="CHEBI:30616"/>
        <dbReference type="ChEBI" id="CHEBI:83226"/>
        <dbReference type="ChEBI" id="CHEBI:456216"/>
        <dbReference type="EC" id="2.7.14.1"/>
    </reaction>
</comment>
<comment type="caution">
    <text evidence="9">The sequence shown here is derived from an EMBL/GenBank/DDBJ whole genome shotgun (WGS) entry which is preliminary data.</text>
</comment>
<evidence type="ECO:0000256" key="1">
    <source>
        <dbReference type="ARBA" id="ARBA00022679"/>
    </source>
</evidence>
<keyword evidence="1 5" id="KW-0808">Transferase</keyword>
<dbReference type="Proteomes" id="UP001078443">
    <property type="component" value="Unassembled WGS sequence"/>
</dbReference>
<protein>
    <recommendedName>
        <fullName evidence="5">Protein-arginine kinase</fullName>
        <ecNumber evidence="5">2.7.14.1</ecNumber>
    </recommendedName>
</protein>
<feature type="binding site" evidence="5 6">
    <location>
        <begin position="17"/>
        <end position="21"/>
    </location>
    <ligand>
        <name>ATP</name>
        <dbReference type="ChEBI" id="CHEBI:30616"/>
    </ligand>
</feature>
<dbReference type="InterPro" id="IPR023660">
    <property type="entry name" value="Arg_Kinase"/>
</dbReference>
<dbReference type="Gene3D" id="3.30.590.10">
    <property type="entry name" value="Glutamine synthetase/guanido kinase, catalytic domain"/>
    <property type="match status" value="1"/>
</dbReference>
<keyword evidence="4 5" id="KW-0067">ATP-binding</keyword>
<reference evidence="9" key="1">
    <citation type="submission" date="2022-12" db="EMBL/GenBank/DDBJ databases">
        <authorList>
            <person name="Wang J."/>
        </authorList>
    </citation>
    <scope>NUCLEOTIDE SEQUENCE</scope>
    <source>
        <strain evidence="9">HY-45-18</strain>
    </source>
</reference>
<comment type="function">
    <text evidence="5">Catalyzes the specific phosphorylation of arginine residues in proteins.</text>
</comment>
<sequence>MKNWLESESENEDMVLSSRIRLARNIKSIPFPNKLIEEDAKNIVKKVEDAFYSSNSIEEKYKTIYLWQNDDVSNKVYFERHLISKKLISNQKEAAFIVNNDETVSIMINEEDHIRLQSITGGLNLKEAYEFCNKLDDLLEKNLDYAFDEKLGYLTSCPTNLGTGLRASVMVHLPALTMNREIVGLLNGLTQVGMTVRGLYGEGSQGEGNLYQISNQITLGLSEEEILSNLTGIINQVVNQEKIARERIFKNSKYELEDKIYRAAGILKSAVILSSKETLKLLSDVRLGVEMGIIKDIDKNALNKLLIEIQPAVIQKSSKDKLLSKQIDLTRAQLVRRKLKVMNL</sequence>
<dbReference type="InterPro" id="IPR022415">
    <property type="entry name" value="ATP-guanido_PTrfase_AS"/>
</dbReference>
<feature type="binding site" evidence="5 6">
    <location>
        <begin position="197"/>
        <end position="202"/>
    </location>
    <ligand>
        <name>ATP</name>
        <dbReference type="ChEBI" id="CHEBI:30616"/>
    </ligand>
</feature>
<dbReference type="PANTHER" id="PTHR11547:SF38">
    <property type="entry name" value="ARGININE KINASE 1-RELATED"/>
    <property type="match status" value="1"/>
</dbReference>
<dbReference type="NCBIfam" id="NF002194">
    <property type="entry name" value="PRK01059.1-4"/>
    <property type="match status" value="1"/>
</dbReference>
<evidence type="ECO:0000256" key="6">
    <source>
        <dbReference type="PROSITE-ProRule" id="PRU00843"/>
    </source>
</evidence>
<evidence type="ECO:0000256" key="4">
    <source>
        <dbReference type="ARBA" id="ARBA00022840"/>
    </source>
</evidence>
<dbReference type="PROSITE" id="PS00112">
    <property type="entry name" value="PHOSPHAGEN_KINASE"/>
    <property type="match status" value="1"/>
</dbReference>
<dbReference type="EMBL" id="JAPQER010000001">
    <property type="protein sequence ID" value="MCY6483528.1"/>
    <property type="molecule type" value="Genomic_DNA"/>
</dbReference>
<name>A0ABT4CX06_9CLOT</name>